<keyword evidence="18" id="KW-0732">Signal</keyword>
<dbReference type="Gene3D" id="6.10.340.10">
    <property type="match status" value="1"/>
</dbReference>
<dbReference type="Gene3D" id="1.10.287.950">
    <property type="entry name" value="Methyl-accepting chemotaxis protein"/>
    <property type="match status" value="1"/>
</dbReference>
<evidence type="ECO:0000256" key="12">
    <source>
        <dbReference type="ARBA" id="ARBA00023136"/>
    </source>
</evidence>
<dbReference type="GO" id="GO:0016301">
    <property type="term" value="F:kinase activity"/>
    <property type="evidence" value="ECO:0007669"/>
    <property type="project" value="UniProtKB-KW"/>
</dbReference>
<dbReference type="InterPro" id="IPR004090">
    <property type="entry name" value="Chemotax_Me-accpt_rcpt"/>
</dbReference>
<evidence type="ECO:0000256" key="17">
    <source>
        <dbReference type="SAM" id="Phobius"/>
    </source>
</evidence>
<dbReference type="InterPro" id="IPR000700">
    <property type="entry name" value="PAS-assoc_C"/>
</dbReference>
<evidence type="ECO:0000259" key="20">
    <source>
        <dbReference type="PROSITE" id="PS50113"/>
    </source>
</evidence>
<comment type="similarity">
    <text evidence="14">Belongs to the methyl-accepting chemotaxis (MCP) protein family.</text>
</comment>
<dbReference type="AlphaFoldDB" id="A0A1J5MXX0"/>
<evidence type="ECO:0000256" key="2">
    <source>
        <dbReference type="ARBA" id="ARBA00022475"/>
    </source>
</evidence>
<feature type="transmembrane region" description="Helical" evidence="17">
    <location>
        <begin position="289"/>
        <end position="308"/>
    </location>
</feature>
<comment type="caution">
    <text evidence="22">The sequence shown here is derived from an EMBL/GenBank/DDBJ whole genome shotgun (WGS) entry which is preliminary data.</text>
</comment>
<protein>
    <submittedName>
        <fullName evidence="22">Methyl-accepting chemotaxis protein PctC</fullName>
    </submittedName>
</protein>
<dbReference type="SUPFAM" id="SSF103190">
    <property type="entry name" value="Sensory domain-like"/>
    <property type="match status" value="1"/>
</dbReference>
<evidence type="ECO:0000259" key="21">
    <source>
        <dbReference type="PROSITE" id="PS50885"/>
    </source>
</evidence>
<dbReference type="Pfam" id="PF02743">
    <property type="entry name" value="dCache_1"/>
    <property type="match status" value="1"/>
</dbReference>
<reference evidence="22 23" key="1">
    <citation type="submission" date="2015-09" db="EMBL/GenBank/DDBJ databases">
        <title>Genome of Desulfovibrio dechloracetivorans BerOc1, a mercury methylating strain isolated from highly hydrocarbons and metals contaminated coastal sediments.</title>
        <authorList>
            <person name="Goni Urriza M."/>
            <person name="Gassie C."/>
            <person name="Bouchez O."/>
            <person name="Klopp C."/>
            <person name="Ranchou-Peyruse A."/>
            <person name="Remy G."/>
        </authorList>
    </citation>
    <scope>NUCLEOTIDE SEQUENCE [LARGE SCALE GENOMIC DNA]</scope>
    <source>
        <strain evidence="22 23">BerOc1</strain>
    </source>
</reference>
<dbReference type="GO" id="GO:0005524">
    <property type="term" value="F:ATP binding"/>
    <property type="evidence" value="ECO:0007669"/>
    <property type="project" value="UniProtKB-KW"/>
</dbReference>
<dbReference type="InterPro" id="IPR004089">
    <property type="entry name" value="MCPsignal_dom"/>
</dbReference>
<evidence type="ECO:0000259" key="19">
    <source>
        <dbReference type="PROSITE" id="PS50111"/>
    </source>
</evidence>
<comment type="subcellular location">
    <subcellularLocation>
        <location evidence="1">Cell membrane</location>
        <topology evidence="1">Multi-pass membrane protein</topology>
    </subcellularLocation>
</comment>
<evidence type="ECO:0000256" key="13">
    <source>
        <dbReference type="ARBA" id="ARBA00023224"/>
    </source>
</evidence>
<keyword evidence="5" id="KW-0808">Transferase</keyword>
<dbReference type="EMBL" id="LKAQ01000004">
    <property type="protein sequence ID" value="OIQ51381.1"/>
    <property type="molecule type" value="Genomic_DNA"/>
</dbReference>
<evidence type="ECO:0000256" key="11">
    <source>
        <dbReference type="ARBA" id="ARBA00023012"/>
    </source>
</evidence>
<dbReference type="GO" id="GO:0005886">
    <property type="term" value="C:plasma membrane"/>
    <property type="evidence" value="ECO:0007669"/>
    <property type="project" value="UniProtKB-SubCell"/>
</dbReference>
<keyword evidence="13 15" id="KW-0807">Transducer</keyword>
<dbReference type="Proteomes" id="UP000181901">
    <property type="component" value="Unassembled WGS sequence"/>
</dbReference>
<dbReference type="GO" id="GO:0000160">
    <property type="term" value="P:phosphorelay signal transduction system"/>
    <property type="evidence" value="ECO:0007669"/>
    <property type="project" value="UniProtKB-KW"/>
</dbReference>
<keyword evidence="9" id="KW-0067">ATP-binding</keyword>
<accession>A0A1J5MXX0</accession>
<evidence type="ECO:0000256" key="8">
    <source>
        <dbReference type="ARBA" id="ARBA00022777"/>
    </source>
</evidence>
<dbReference type="PROSITE" id="PS50113">
    <property type="entry name" value="PAC"/>
    <property type="match status" value="1"/>
</dbReference>
<keyword evidence="16" id="KW-0175">Coiled coil</keyword>
<keyword evidence="10 17" id="KW-1133">Transmembrane helix</keyword>
<keyword evidence="12 17" id="KW-0472">Membrane</keyword>
<keyword evidence="6 17" id="KW-0812">Transmembrane</keyword>
<dbReference type="RefSeq" id="WP_071546868.1">
    <property type="nucleotide sequence ID" value="NZ_LKAQ01000004.1"/>
</dbReference>
<dbReference type="PANTHER" id="PTHR32089:SF112">
    <property type="entry name" value="LYSOZYME-LIKE PROTEIN-RELATED"/>
    <property type="match status" value="1"/>
</dbReference>
<evidence type="ECO:0000313" key="23">
    <source>
        <dbReference type="Proteomes" id="UP000181901"/>
    </source>
</evidence>
<organism evidence="22 23">
    <name type="scientific">Pseudodesulfovibrio hydrargyri</name>
    <dbReference type="NCBI Taxonomy" id="2125990"/>
    <lineage>
        <taxon>Bacteria</taxon>
        <taxon>Pseudomonadati</taxon>
        <taxon>Thermodesulfobacteriota</taxon>
        <taxon>Desulfovibrionia</taxon>
        <taxon>Desulfovibrionales</taxon>
        <taxon>Desulfovibrionaceae</taxon>
    </lineage>
</organism>
<keyword evidence="23" id="KW-1185">Reference proteome</keyword>
<feature type="chain" id="PRO_5009635428" evidence="18">
    <location>
        <begin position="25"/>
        <end position="773"/>
    </location>
</feature>
<dbReference type="CDD" id="cd12912">
    <property type="entry name" value="PDC2_MCP_like"/>
    <property type="match status" value="1"/>
</dbReference>
<dbReference type="InterPro" id="IPR033479">
    <property type="entry name" value="dCache_1"/>
</dbReference>
<feature type="domain" description="Methyl-accepting transducer" evidence="19">
    <location>
        <begin position="501"/>
        <end position="737"/>
    </location>
</feature>
<evidence type="ECO:0000256" key="4">
    <source>
        <dbReference type="ARBA" id="ARBA00022553"/>
    </source>
</evidence>
<dbReference type="Pfam" id="PF13426">
    <property type="entry name" value="PAS_9"/>
    <property type="match status" value="1"/>
</dbReference>
<dbReference type="FunFam" id="1.10.287.950:FF:000001">
    <property type="entry name" value="Methyl-accepting chemotaxis sensory transducer"/>
    <property type="match status" value="1"/>
</dbReference>
<feature type="coiled-coil region" evidence="16">
    <location>
        <begin position="477"/>
        <end position="529"/>
    </location>
</feature>
<feature type="domain" description="PAC" evidence="20">
    <location>
        <begin position="433"/>
        <end position="486"/>
    </location>
</feature>
<dbReference type="GO" id="GO:0006935">
    <property type="term" value="P:chemotaxis"/>
    <property type="evidence" value="ECO:0007669"/>
    <property type="project" value="UniProtKB-KW"/>
</dbReference>
<dbReference type="InterPro" id="IPR003660">
    <property type="entry name" value="HAMP_dom"/>
</dbReference>
<evidence type="ECO:0000256" key="3">
    <source>
        <dbReference type="ARBA" id="ARBA00022500"/>
    </source>
</evidence>
<dbReference type="Pfam" id="PF00672">
    <property type="entry name" value="HAMP"/>
    <property type="match status" value="1"/>
</dbReference>
<sequence>MKMKSVNTAIALLIAASMAISVLAAVTWVNHDTRQTVFNEGKESMNNMVAQTMTALDNYIVQTDEMAHMLASQQAVADALAGRDALPASGLFKDFMATSSGYWAAFVFDRNGQVVAGYNAKGQDMTGADRSSRGYVKAVLSGKSDHFLSNDILISKSGGGILIFAAASVVRDHTGEIIGGVGLFPKWEHFTSKFVDPFRVAGSGYAYMLDHKGRMIAHAVNKDLYLKDVSDLEFVKIALSAKTGEATYTWEGREKYMVFNTAPTTGWKVVMSAYEDDLAAAAHNQRDKLAAGGAALGVLLVTVLIFAMRRTIINPVKNILEYASEVAGGNLQARLEGRYRFELQSLAGQIEVMVRELKNKLGFSQGVLNGLSLPCSILGPDHKLIWVNKQMMEMVGRTGSPEDYIGVSGGSFFYDDESDDREVLSDQAIREQRRKEAEIEYARVGESKNVHVVTTPFYDMDGELLGALGIWIDITEIRAQQKQIEEQNGRISQAAAEAEEVSQRLSSAAEELSAQIEQAKNGSDTQRSRAQETATAMEQMNSTVLEVAQNASSAAEEADTAKQNAQDGEDIVRRMIEAVGGVQAQADNLKTSMEELGKQAADIGQVLEVITDIADQTNLLALNAAIEAARAGEAGRGFAVVADEVRKLAEKTMTATSEVGNAISKIQAMTRDNVAATEKAVFSVSQSTELANDSGRALAEIVGRVEVAADQVRAIATAADEQSATSEEINRATDEINQIAIEASQVMDQASNAVLEVATMASRLNGIIESMGG</sequence>
<dbReference type="SMART" id="SM00304">
    <property type="entry name" value="HAMP"/>
    <property type="match status" value="2"/>
</dbReference>
<evidence type="ECO:0000256" key="9">
    <source>
        <dbReference type="ARBA" id="ARBA00022840"/>
    </source>
</evidence>
<gene>
    <name evidence="22" type="primary">pctC_2</name>
    <name evidence="22" type="ORF">BerOc1_03332</name>
</gene>
<dbReference type="PANTHER" id="PTHR32089">
    <property type="entry name" value="METHYL-ACCEPTING CHEMOTAXIS PROTEIN MCPB"/>
    <property type="match status" value="1"/>
</dbReference>
<keyword evidence="11" id="KW-0902">Two-component regulatory system</keyword>
<dbReference type="OrthoDB" id="9816383at2"/>
<dbReference type="Pfam" id="PF00015">
    <property type="entry name" value="MCPsignal"/>
    <property type="match status" value="1"/>
</dbReference>
<evidence type="ECO:0000256" key="5">
    <source>
        <dbReference type="ARBA" id="ARBA00022679"/>
    </source>
</evidence>
<dbReference type="SMART" id="SM00283">
    <property type="entry name" value="MA"/>
    <property type="match status" value="1"/>
</dbReference>
<name>A0A1J5MXX0_9BACT</name>
<evidence type="ECO:0000256" key="18">
    <source>
        <dbReference type="SAM" id="SignalP"/>
    </source>
</evidence>
<dbReference type="SUPFAM" id="SSF158472">
    <property type="entry name" value="HAMP domain-like"/>
    <property type="match status" value="1"/>
</dbReference>
<evidence type="ECO:0000256" key="14">
    <source>
        <dbReference type="ARBA" id="ARBA00029447"/>
    </source>
</evidence>
<evidence type="ECO:0000313" key="22">
    <source>
        <dbReference type="EMBL" id="OIQ51381.1"/>
    </source>
</evidence>
<evidence type="ECO:0000256" key="16">
    <source>
        <dbReference type="SAM" id="Coils"/>
    </source>
</evidence>
<dbReference type="NCBIfam" id="TIGR00229">
    <property type="entry name" value="sensory_box"/>
    <property type="match status" value="1"/>
</dbReference>
<dbReference type="SUPFAM" id="SSF55785">
    <property type="entry name" value="PYP-like sensor domain (PAS domain)"/>
    <property type="match status" value="1"/>
</dbReference>
<proteinExistence type="inferred from homology"/>
<dbReference type="InterPro" id="IPR029151">
    <property type="entry name" value="Sensor-like_sf"/>
</dbReference>
<dbReference type="PROSITE" id="PS50111">
    <property type="entry name" value="CHEMOTAXIS_TRANSDUC_2"/>
    <property type="match status" value="1"/>
</dbReference>
<keyword evidence="8" id="KW-0418">Kinase</keyword>
<dbReference type="PROSITE" id="PS50885">
    <property type="entry name" value="HAMP"/>
    <property type="match status" value="1"/>
</dbReference>
<dbReference type="InterPro" id="IPR000014">
    <property type="entry name" value="PAS"/>
</dbReference>
<keyword evidence="2" id="KW-1003">Cell membrane</keyword>
<evidence type="ECO:0000256" key="10">
    <source>
        <dbReference type="ARBA" id="ARBA00022989"/>
    </source>
</evidence>
<evidence type="ECO:0000256" key="15">
    <source>
        <dbReference type="PROSITE-ProRule" id="PRU00284"/>
    </source>
</evidence>
<dbReference type="Gene3D" id="3.30.450.20">
    <property type="entry name" value="PAS domain"/>
    <property type="match status" value="3"/>
</dbReference>
<dbReference type="PRINTS" id="PR00260">
    <property type="entry name" value="CHEMTRNSDUCR"/>
</dbReference>
<evidence type="ECO:0000256" key="6">
    <source>
        <dbReference type="ARBA" id="ARBA00022692"/>
    </source>
</evidence>
<feature type="domain" description="HAMP" evidence="21">
    <location>
        <begin position="310"/>
        <end position="362"/>
    </location>
</feature>
<evidence type="ECO:0000256" key="1">
    <source>
        <dbReference type="ARBA" id="ARBA00004651"/>
    </source>
</evidence>
<feature type="signal peptide" evidence="18">
    <location>
        <begin position="1"/>
        <end position="24"/>
    </location>
</feature>
<dbReference type="SUPFAM" id="SSF58104">
    <property type="entry name" value="Methyl-accepting chemotaxis protein (MCP) signaling domain"/>
    <property type="match status" value="1"/>
</dbReference>
<dbReference type="CDD" id="cd11386">
    <property type="entry name" value="MCP_signal"/>
    <property type="match status" value="1"/>
</dbReference>
<keyword evidence="7" id="KW-0547">Nucleotide-binding</keyword>
<evidence type="ECO:0000256" key="7">
    <source>
        <dbReference type="ARBA" id="ARBA00022741"/>
    </source>
</evidence>
<dbReference type="GO" id="GO:0004888">
    <property type="term" value="F:transmembrane signaling receptor activity"/>
    <property type="evidence" value="ECO:0007669"/>
    <property type="project" value="InterPro"/>
</dbReference>
<dbReference type="CDD" id="cd06225">
    <property type="entry name" value="HAMP"/>
    <property type="match status" value="1"/>
</dbReference>
<keyword evidence="4" id="KW-0597">Phosphoprotein</keyword>
<keyword evidence="3" id="KW-0145">Chemotaxis</keyword>
<dbReference type="InterPro" id="IPR035965">
    <property type="entry name" value="PAS-like_dom_sf"/>
</dbReference>